<feature type="transmembrane region" description="Helical" evidence="2">
    <location>
        <begin position="208"/>
        <end position="228"/>
    </location>
</feature>
<evidence type="ECO:0000259" key="3">
    <source>
        <dbReference type="Pfam" id="PF01757"/>
    </source>
</evidence>
<feature type="transmembrane region" description="Helical" evidence="2">
    <location>
        <begin position="281"/>
        <end position="304"/>
    </location>
</feature>
<evidence type="ECO:0000256" key="1">
    <source>
        <dbReference type="SAM" id="MobiDB-lite"/>
    </source>
</evidence>
<evidence type="ECO:0000313" key="5">
    <source>
        <dbReference type="Proteomes" id="UP001183648"/>
    </source>
</evidence>
<dbReference type="Proteomes" id="UP001183648">
    <property type="component" value="Unassembled WGS sequence"/>
</dbReference>
<feature type="transmembrane region" description="Helical" evidence="2">
    <location>
        <begin position="64"/>
        <end position="82"/>
    </location>
</feature>
<keyword evidence="2" id="KW-0812">Transmembrane</keyword>
<accession>A0ABU2BWB8</accession>
<organism evidence="4 5">
    <name type="scientific">Nocardioides marmoribigeumensis</name>
    <dbReference type="NCBI Taxonomy" id="433649"/>
    <lineage>
        <taxon>Bacteria</taxon>
        <taxon>Bacillati</taxon>
        <taxon>Actinomycetota</taxon>
        <taxon>Actinomycetes</taxon>
        <taxon>Propionibacteriales</taxon>
        <taxon>Nocardioidaceae</taxon>
        <taxon>Nocardioides</taxon>
    </lineage>
</organism>
<feature type="compositionally biased region" description="Polar residues" evidence="1">
    <location>
        <begin position="14"/>
        <end position="23"/>
    </location>
</feature>
<keyword evidence="5" id="KW-1185">Reference proteome</keyword>
<dbReference type="Pfam" id="PF01757">
    <property type="entry name" value="Acyl_transf_3"/>
    <property type="match status" value="1"/>
</dbReference>
<name>A0ABU2BWB8_9ACTN</name>
<dbReference type="PANTHER" id="PTHR37312">
    <property type="entry name" value="MEMBRANE-BOUND ACYLTRANSFERASE YKRP-RELATED"/>
    <property type="match status" value="1"/>
</dbReference>
<feature type="transmembrane region" description="Helical" evidence="2">
    <location>
        <begin position="94"/>
        <end position="116"/>
    </location>
</feature>
<gene>
    <name evidence="4" type="ORF">J2S63_002481</name>
</gene>
<sequence>MQSDAVTLERRTASAPTRESQAAATPGRKERDPFLDNSKFLFVALVVVGHAWTLAASVGLLYSWLYLWHVPAFVLVTGYLSRSFRFSRRHLHRLAVTVVFPYALFEGLFALLRIYVGGERLELLWLNPHWPMWYLSVLFLWRMATPLLTRVPHVVLLSFAVSLAGGFLSVAYLDGNRAMGLLPFFVLGLTARPEQVQRLREGTFRRPGLLVLLAGVGMAWLVESRLTTEWLYYRTPYAELDALGLQGVALRAMFLATGLLMSLAVLSWVPNRRTWYSRLGAASLVVYLFHGFVVEGLAIAGMNGWSEDHAWQSVVLTTAGGFALATALAWRPVSTRLDKVVTPPPLLP</sequence>
<reference evidence="4 5" key="1">
    <citation type="submission" date="2023-07" db="EMBL/GenBank/DDBJ databases">
        <title>Sequencing the genomes of 1000 actinobacteria strains.</title>
        <authorList>
            <person name="Klenk H.-P."/>
        </authorList>
    </citation>
    <scope>NUCLEOTIDE SEQUENCE [LARGE SCALE GENOMIC DNA]</scope>
    <source>
        <strain evidence="4 5">DSM 19426</strain>
    </source>
</reference>
<feature type="domain" description="Acyltransferase 3" evidence="3">
    <location>
        <begin position="33"/>
        <end position="330"/>
    </location>
</feature>
<feature type="transmembrane region" description="Helical" evidence="2">
    <location>
        <begin position="248"/>
        <end position="269"/>
    </location>
</feature>
<feature type="transmembrane region" description="Helical" evidence="2">
    <location>
        <begin position="151"/>
        <end position="172"/>
    </location>
</feature>
<dbReference type="RefSeq" id="WP_310302612.1">
    <property type="nucleotide sequence ID" value="NZ_BAAAPS010000013.1"/>
</dbReference>
<feature type="transmembrane region" description="Helical" evidence="2">
    <location>
        <begin position="40"/>
        <end position="58"/>
    </location>
</feature>
<comment type="caution">
    <text evidence="4">The sequence shown here is derived from an EMBL/GenBank/DDBJ whole genome shotgun (WGS) entry which is preliminary data.</text>
</comment>
<evidence type="ECO:0000313" key="4">
    <source>
        <dbReference type="EMBL" id="MDR7362928.1"/>
    </source>
</evidence>
<evidence type="ECO:0000256" key="2">
    <source>
        <dbReference type="SAM" id="Phobius"/>
    </source>
</evidence>
<keyword evidence="2" id="KW-1133">Transmembrane helix</keyword>
<dbReference type="InterPro" id="IPR002656">
    <property type="entry name" value="Acyl_transf_3_dom"/>
</dbReference>
<feature type="region of interest" description="Disordered" evidence="1">
    <location>
        <begin position="1"/>
        <end position="30"/>
    </location>
</feature>
<proteinExistence type="predicted"/>
<keyword evidence="2" id="KW-0472">Membrane</keyword>
<dbReference type="EMBL" id="JAVDYG010000001">
    <property type="protein sequence ID" value="MDR7362928.1"/>
    <property type="molecule type" value="Genomic_DNA"/>
</dbReference>
<feature type="transmembrane region" description="Helical" evidence="2">
    <location>
        <begin position="310"/>
        <end position="330"/>
    </location>
</feature>
<dbReference type="InterPro" id="IPR052734">
    <property type="entry name" value="Nod_factor_acetyltransferase"/>
</dbReference>
<dbReference type="PANTHER" id="PTHR37312:SF1">
    <property type="entry name" value="MEMBRANE-BOUND ACYLTRANSFERASE YKRP-RELATED"/>
    <property type="match status" value="1"/>
</dbReference>
<protein>
    <submittedName>
        <fullName evidence="4">Fucose 4-O-acetylase-like acetyltransferase</fullName>
    </submittedName>
</protein>